<feature type="domain" description="HTH lysR-type" evidence="5">
    <location>
        <begin position="28"/>
        <end position="83"/>
    </location>
</feature>
<protein>
    <submittedName>
        <fullName evidence="6">LysR family transcriptional regulator</fullName>
    </submittedName>
</protein>
<dbReference type="InterPro" id="IPR005119">
    <property type="entry name" value="LysR_subst-bd"/>
</dbReference>
<dbReference type="PANTHER" id="PTHR30537:SF5">
    <property type="entry name" value="HTH-TYPE TRANSCRIPTIONAL ACTIVATOR TTDR-RELATED"/>
    <property type="match status" value="1"/>
</dbReference>
<evidence type="ECO:0000313" key="7">
    <source>
        <dbReference type="Proteomes" id="UP000663903"/>
    </source>
</evidence>
<accession>A0A975CEB1</accession>
<evidence type="ECO:0000256" key="4">
    <source>
        <dbReference type="ARBA" id="ARBA00023163"/>
    </source>
</evidence>
<keyword evidence="3" id="KW-0238">DNA-binding</keyword>
<dbReference type="InterPro" id="IPR036388">
    <property type="entry name" value="WH-like_DNA-bd_sf"/>
</dbReference>
<evidence type="ECO:0000256" key="3">
    <source>
        <dbReference type="ARBA" id="ARBA00023125"/>
    </source>
</evidence>
<proteinExistence type="inferred from homology"/>
<dbReference type="GO" id="GO:0043565">
    <property type="term" value="F:sequence-specific DNA binding"/>
    <property type="evidence" value="ECO:0007669"/>
    <property type="project" value="TreeGrafter"/>
</dbReference>
<name>A0A975CEB1_9BURK</name>
<evidence type="ECO:0000256" key="1">
    <source>
        <dbReference type="ARBA" id="ARBA00009437"/>
    </source>
</evidence>
<dbReference type="InterPro" id="IPR058163">
    <property type="entry name" value="LysR-type_TF_proteobact-type"/>
</dbReference>
<evidence type="ECO:0000256" key="2">
    <source>
        <dbReference type="ARBA" id="ARBA00023015"/>
    </source>
</evidence>
<dbReference type="PANTHER" id="PTHR30537">
    <property type="entry name" value="HTH-TYPE TRANSCRIPTIONAL REGULATOR"/>
    <property type="match status" value="1"/>
</dbReference>
<evidence type="ECO:0000313" key="6">
    <source>
        <dbReference type="EMBL" id="QTD44196.1"/>
    </source>
</evidence>
<dbReference type="CDD" id="cd08422">
    <property type="entry name" value="PBP2_CrgA_like"/>
    <property type="match status" value="1"/>
</dbReference>
<keyword evidence="2" id="KW-0805">Transcription regulation</keyword>
<dbReference type="KEGG" id="otd:J1M35_13810"/>
<evidence type="ECO:0000259" key="5">
    <source>
        <dbReference type="PROSITE" id="PS50931"/>
    </source>
</evidence>
<dbReference type="PROSITE" id="PS50931">
    <property type="entry name" value="HTH_LYSR"/>
    <property type="match status" value="1"/>
</dbReference>
<keyword evidence="7" id="KW-1185">Reference proteome</keyword>
<dbReference type="AlphaFoldDB" id="A0A975CEB1"/>
<dbReference type="InterPro" id="IPR036390">
    <property type="entry name" value="WH_DNA-bd_sf"/>
</dbReference>
<dbReference type="Gene3D" id="3.40.190.290">
    <property type="match status" value="1"/>
</dbReference>
<dbReference type="SUPFAM" id="SSF53850">
    <property type="entry name" value="Periplasmic binding protein-like II"/>
    <property type="match status" value="1"/>
</dbReference>
<dbReference type="InterPro" id="IPR000847">
    <property type="entry name" value="LysR_HTH_N"/>
</dbReference>
<dbReference type="Pfam" id="PF00126">
    <property type="entry name" value="HTH_1"/>
    <property type="match status" value="1"/>
</dbReference>
<dbReference type="GO" id="GO:0003700">
    <property type="term" value="F:DNA-binding transcription factor activity"/>
    <property type="evidence" value="ECO:0007669"/>
    <property type="project" value="InterPro"/>
</dbReference>
<dbReference type="Proteomes" id="UP000663903">
    <property type="component" value="Chromosome"/>
</dbReference>
<keyword evidence="4" id="KW-0804">Transcription</keyword>
<reference evidence="6" key="1">
    <citation type="submission" date="2021-03" db="EMBL/GenBank/DDBJ databases">
        <title>Ottowia sp. 27C isolated from the cloaca of a Giant Asian pond turtle (Heosemys grandis).</title>
        <authorList>
            <person name="Spergser J."/>
            <person name="Busse H.-J."/>
        </authorList>
    </citation>
    <scope>NUCLEOTIDE SEQUENCE</scope>
    <source>
        <strain evidence="6">27C</strain>
    </source>
</reference>
<gene>
    <name evidence="6" type="ORF">J1M35_13810</name>
</gene>
<dbReference type="Pfam" id="PF03466">
    <property type="entry name" value="LysR_substrate"/>
    <property type="match status" value="1"/>
</dbReference>
<organism evidence="6 7">
    <name type="scientific">Ottowia testudinis</name>
    <dbReference type="NCBI Taxonomy" id="2816950"/>
    <lineage>
        <taxon>Bacteria</taxon>
        <taxon>Pseudomonadati</taxon>
        <taxon>Pseudomonadota</taxon>
        <taxon>Betaproteobacteria</taxon>
        <taxon>Burkholderiales</taxon>
        <taxon>Comamonadaceae</taxon>
        <taxon>Ottowia</taxon>
    </lineage>
</organism>
<dbReference type="FunFam" id="1.10.10.10:FF:000001">
    <property type="entry name" value="LysR family transcriptional regulator"/>
    <property type="match status" value="1"/>
</dbReference>
<dbReference type="Gene3D" id="1.10.10.10">
    <property type="entry name" value="Winged helix-like DNA-binding domain superfamily/Winged helix DNA-binding domain"/>
    <property type="match status" value="1"/>
</dbReference>
<dbReference type="SUPFAM" id="SSF46785">
    <property type="entry name" value="Winged helix' DNA-binding domain"/>
    <property type="match status" value="1"/>
</dbReference>
<dbReference type="GO" id="GO:0006351">
    <property type="term" value="P:DNA-templated transcription"/>
    <property type="evidence" value="ECO:0007669"/>
    <property type="project" value="TreeGrafter"/>
</dbReference>
<sequence length="327" mass="35180">MPRHTPPLILPGAHSAARLEAPRAAAWLASWQAFVKVVEAGSMAGAARLLDCSRAQVSKQVAELEAAFGTRLLERSTRRIALTPAGQVFHQHALAALESVAAAELAVGNLGDEPAGLLRVSATLTFGRLYVAPLLPRLAAEYPRLSCELILTDQLVDLADEQIDLALRMTRSPPEDAVVRPLVTLERRICAAPAYLRAHGTPQGVAELAAHQTLSFLLTDGNRWRLTGPDGQAHTVPVTSRVRTNSTDGLLDLALAGHGLAILPTYLIAPHVAAGRLCPVLPGYRPHTPFGDHVYACYTPSRVRVPKVRVLLDALAAQFEPVPPWER</sequence>
<comment type="similarity">
    <text evidence="1">Belongs to the LysR transcriptional regulatory family.</text>
</comment>
<dbReference type="RefSeq" id="WP_208007737.1">
    <property type="nucleotide sequence ID" value="NZ_CP071796.1"/>
</dbReference>
<dbReference type="EMBL" id="CP071796">
    <property type="protein sequence ID" value="QTD44196.1"/>
    <property type="molecule type" value="Genomic_DNA"/>
</dbReference>